<protein>
    <submittedName>
        <fullName evidence="2">Uncharacterized protein</fullName>
    </submittedName>
</protein>
<organism evidence="2">
    <name type="scientific">Percolomonas cosmopolitus</name>
    <dbReference type="NCBI Taxonomy" id="63605"/>
    <lineage>
        <taxon>Eukaryota</taxon>
        <taxon>Discoba</taxon>
        <taxon>Heterolobosea</taxon>
        <taxon>Tetramitia</taxon>
        <taxon>Eutetramitia</taxon>
        <taxon>Percolomonadidae</taxon>
        <taxon>Percolomonas</taxon>
    </lineage>
</organism>
<feature type="compositionally biased region" description="Low complexity" evidence="1">
    <location>
        <begin position="155"/>
        <end position="170"/>
    </location>
</feature>
<feature type="region of interest" description="Disordered" evidence="1">
    <location>
        <begin position="1"/>
        <end position="28"/>
    </location>
</feature>
<proteinExistence type="predicted"/>
<feature type="region of interest" description="Disordered" evidence="1">
    <location>
        <begin position="229"/>
        <end position="295"/>
    </location>
</feature>
<reference evidence="2" key="1">
    <citation type="submission" date="2021-01" db="EMBL/GenBank/DDBJ databases">
        <authorList>
            <person name="Corre E."/>
            <person name="Pelletier E."/>
            <person name="Niang G."/>
            <person name="Scheremetjew M."/>
            <person name="Finn R."/>
            <person name="Kale V."/>
            <person name="Holt S."/>
            <person name="Cochrane G."/>
            <person name="Meng A."/>
            <person name="Brown T."/>
            <person name="Cohen L."/>
        </authorList>
    </citation>
    <scope>NUCLEOTIDE SEQUENCE</scope>
    <source>
        <strain evidence="2">WS</strain>
    </source>
</reference>
<gene>
    <name evidence="2" type="ORF">PCOS0759_LOCUS4422</name>
    <name evidence="3" type="ORF">PCOS0759_LOCUS4424</name>
</gene>
<evidence type="ECO:0000313" key="2">
    <source>
        <dbReference type="EMBL" id="CAD9081182.1"/>
    </source>
</evidence>
<evidence type="ECO:0000256" key="1">
    <source>
        <dbReference type="SAM" id="MobiDB-lite"/>
    </source>
</evidence>
<feature type="compositionally biased region" description="Low complexity" evidence="1">
    <location>
        <begin position="266"/>
        <end position="285"/>
    </location>
</feature>
<feature type="region of interest" description="Disordered" evidence="1">
    <location>
        <begin position="409"/>
        <end position="482"/>
    </location>
</feature>
<dbReference type="AlphaFoldDB" id="A0A6U0KHR5"/>
<feature type="compositionally biased region" description="Low complexity" evidence="1">
    <location>
        <begin position="444"/>
        <end position="482"/>
    </location>
</feature>
<evidence type="ECO:0000313" key="3">
    <source>
        <dbReference type="EMBL" id="CAD9081184.1"/>
    </source>
</evidence>
<dbReference type="EMBL" id="HBGD01005338">
    <property type="protein sequence ID" value="CAD9081182.1"/>
    <property type="molecule type" value="Transcribed_RNA"/>
</dbReference>
<sequence length="638" mass="71012">MSCVPPGGNHKTMSHHSPRPSSPRPHLSNTQLWRQHAFDQLKIGIILFNNELMLPTKYAKKFVAAPNSATKVQLRNTDKMPSVPLYSSHILQQLRDAKILDQRVSKSGLWNVFLLRETFKVPVTEAEIKAYIQQLDMQPRTFNFDIEAAMDPDRTSVTGTSNTTTTLSPSAVNTFHTRSGKHVSTATSSLDGFIDDDDDDLEIRLDGPLHEDDDIMDDLDQEEFIQIEEDTNLNTRSHSNPSSPYSTTTTTTKPRNYFLYADANGSGSRRASSPTSISSSGSAKTKSPKRKNVLQHSKTIPEIILERGIKVNSSSENYFLVPTGAAREIVKKSTDELRNNPDLETRVVLNRTSGHGGALLEKLNAAKVGAGARTTLFSVNELLQAYQLDDLPDDVEEARITIEEAELPASSPMKVRRTSRKRSRSNSASGIDESYKRRKHEETLLTGGTTDTSGLQFLPSSSPSHSTRSASRSRSPTYTPTHSYPQHLSLISIRMKSEYLTKLFPIEISQRIGVSLRMCKTVGALRLFLCENLNKRLQERGSVDTLHARDLSVHFSSDMLLDDEILDTYARDDVTLDLLWNSHENTMFAHSPISQAPPALTVTGTDDTTHMALHHHHLLNMGMQLGMFLDENNSASSS</sequence>
<name>A0A6U0KHR5_9EUKA</name>
<feature type="compositionally biased region" description="Basic residues" evidence="1">
    <location>
        <begin position="414"/>
        <end position="424"/>
    </location>
</feature>
<dbReference type="EMBL" id="HBGD01005340">
    <property type="protein sequence ID" value="CAD9081184.1"/>
    <property type="molecule type" value="Transcribed_RNA"/>
</dbReference>
<accession>A0A6U0KHR5</accession>
<feature type="compositionally biased region" description="Low complexity" evidence="1">
    <location>
        <begin position="235"/>
        <end position="254"/>
    </location>
</feature>
<feature type="region of interest" description="Disordered" evidence="1">
    <location>
        <begin position="153"/>
        <end position="172"/>
    </location>
</feature>